<proteinExistence type="predicted"/>
<evidence type="ECO:0000313" key="1">
    <source>
        <dbReference type="EMBL" id="EFZ34181.1"/>
    </source>
</evidence>
<sequence length="56" mass="6414">MADHDYGQNGRFLKFARKWQTLITGKTGVFWNLPVNDNPSTPFGLPYTKSPDEIRS</sequence>
<accession>E7FSD8</accession>
<organism evidence="1 2">
    <name type="scientific">Ligilactobacillus ruminis ATCC 25644</name>
    <dbReference type="NCBI Taxonomy" id="525362"/>
    <lineage>
        <taxon>Bacteria</taxon>
        <taxon>Bacillati</taxon>
        <taxon>Bacillota</taxon>
        <taxon>Bacilli</taxon>
        <taxon>Lactobacillales</taxon>
        <taxon>Lactobacillaceae</taxon>
        <taxon>Ligilactobacillus</taxon>
    </lineage>
</organism>
<protein>
    <submittedName>
        <fullName evidence="1">Uncharacterized protein</fullName>
    </submittedName>
</protein>
<dbReference type="AlphaFoldDB" id="E7FSD8"/>
<dbReference type="HOGENOM" id="CLU_3008710_0_0_9"/>
<comment type="caution">
    <text evidence="1">The sequence shown here is derived from an EMBL/GenBank/DDBJ whole genome shotgun (WGS) entry which is preliminary data.</text>
</comment>
<dbReference type="Proteomes" id="UP000004099">
    <property type="component" value="Unassembled WGS sequence"/>
</dbReference>
<reference evidence="1 2" key="1">
    <citation type="submission" date="2011-01" db="EMBL/GenBank/DDBJ databases">
        <authorList>
            <person name="Muzny D."/>
            <person name="Qin X."/>
            <person name="Buhay C."/>
            <person name="Dugan-Rocha S."/>
            <person name="Ding Y."/>
            <person name="Chen G."/>
            <person name="Hawes A."/>
            <person name="Holder M."/>
            <person name="Jhangiani S."/>
            <person name="Johnson A."/>
            <person name="Khan Z."/>
            <person name="Li Z."/>
            <person name="Liu W."/>
            <person name="Liu X."/>
            <person name="Perez L."/>
            <person name="Shen H."/>
            <person name="Wang Q."/>
            <person name="Watt J."/>
            <person name="Xi L."/>
            <person name="Xin Y."/>
            <person name="Zhou J."/>
            <person name="Deng J."/>
            <person name="Jiang H."/>
            <person name="Liu Y."/>
            <person name="Qu J."/>
            <person name="Song X.-Z."/>
            <person name="Zhang L."/>
            <person name="Villasana D."/>
            <person name="Johnson A."/>
            <person name="Liu J."/>
            <person name="Liyanage D."/>
            <person name="Lorensuhewa L."/>
            <person name="Robinson T."/>
            <person name="Song A."/>
            <person name="Song B.-B."/>
            <person name="Dinh H."/>
            <person name="Thornton R."/>
            <person name="Coyle M."/>
            <person name="Francisco L."/>
            <person name="Jackson L."/>
            <person name="Javaid M."/>
            <person name="Korchina V."/>
            <person name="Kovar C."/>
            <person name="Mata R."/>
            <person name="Mathew T."/>
            <person name="Ngo R."/>
            <person name="Nguyen L."/>
            <person name="Nguyen N."/>
            <person name="Okwuonu G."/>
            <person name="Ongeri F."/>
            <person name="Pham C."/>
            <person name="Simmons D."/>
            <person name="Wilczek-Boney K."/>
            <person name="Hale W."/>
            <person name="Jakkamsetti A."/>
            <person name="Pham P."/>
            <person name="Ruth R."/>
            <person name="San Lucas F."/>
            <person name="Warren J."/>
            <person name="Zhang J."/>
            <person name="Zhao Z."/>
            <person name="Zhou C."/>
            <person name="Zhu D."/>
            <person name="Lee S."/>
            <person name="Bess C."/>
            <person name="Blankenburg K."/>
            <person name="Forbes L."/>
            <person name="Fu Q."/>
            <person name="Gubbala S."/>
            <person name="Hirani K."/>
            <person name="Jayaseelan J.C."/>
            <person name="Lara F."/>
            <person name="Munidasa M."/>
            <person name="Palculict T."/>
            <person name="Patil S."/>
            <person name="Pu L.-L."/>
            <person name="Saada N."/>
            <person name="Tang L."/>
            <person name="Weissenberger G."/>
            <person name="Zhu Y."/>
            <person name="Hemphill L."/>
            <person name="Shang Y."/>
            <person name="Youmans B."/>
            <person name="Ayvaz T."/>
            <person name="Ross M."/>
            <person name="Santibanez J."/>
            <person name="Aqrawi P."/>
            <person name="Gross S."/>
            <person name="Joshi V."/>
            <person name="Fowler G."/>
            <person name="Nazareth L."/>
            <person name="Reid J."/>
            <person name="Worley K."/>
            <person name="Petrosino J."/>
            <person name="Highlander S."/>
            <person name="Gibbs R."/>
        </authorList>
    </citation>
    <scope>NUCLEOTIDE SEQUENCE [LARGE SCALE GENOMIC DNA]</scope>
    <source>
        <strain evidence="1 2">ATCC 25644</strain>
    </source>
</reference>
<dbReference type="EMBL" id="ACGS02000045">
    <property type="protein sequence ID" value="EFZ34181.1"/>
    <property type="molecule type" value="Genomic_DNA"/>
</dbReference>
<name>E7FSD8_9LACO</name>
<gene>
    <name evidence="1" type="ORF">HMPREF0542_11815</name>
</gene>
<evidence type="ECO:0000313" key="2">
    <source>
        <dbReference type="Proteomes" id="UP000004099"/>
    </source>
</evidence>